<evidence type="ECO:0000313" key="1">
    <source>
        <dbReference type="EMBL" id="SFB86458.1"/>
    </source>
</evidence>
<name>A0A1I1ELT4_9ACTN</name>
<dbReference type="STRING" id="574651.SAMN04487968_10277"/>
<reference evidence="1 2" key="1">
    <citation type="submission" date="2016-10" db="EMBL/GenBank/DDBJ databases">
        <authorList>
            <person name="de Groot N.N."/>
        </authorList>
    </citation>
    <scope>NUCLEOTIDE SEQUENCE [LARGE SCALE GENOMIC DNA]</scope>
    <source>
        <strain evidence="1 2">CGMCC 1.7056</strain>
    </source>
</reference>
<gene>
    <name evidence="1" type="ORF">SAMN04487968_10277</name>
</gene>
<evidence type="ECO:0000313" key="2">
    <source>
        <dbReference type="Proteomes" id="UP000198832"/>
    </source>
</evidence>
<accession>A0A1I1ELT4</accession>
<dbReference type="RefSeq" id="WP_091120165.1">
    <property type="nucleotide sequence ID" value="NZ_FOLB01000002.1"/>
</dbReference>
<dbReference type="OrthoDB" id="3805543at2"/>
<sequence>MHRRALTLACGDYDRTRALWEGTVRPDGIDLTYLRLPVEETFFRMVRHREFDVAEMSLSSYSASLSRAAAEGRPAPFVAIPVFTSRMFRHGGIFINTASGIEKPTDLVGKRVGNAEFQLTANVWIRGILEDAYDVPVDSISYLTGGQETPGRIEKGTIDTPFDITAIPDGRTLADMLHTGDIDAFYGPRIPSSFYAGDGRVQRLFVDPVAAEKDYFDRTGIFPIMHVVAIRREVYEADRWIAQSLHKAFTEAKQLAYESFLDASALRFMSPWLIQHAEADRAMLGEDFWSYGLEPNRKVLDTFLGYHHAQGLSPAPLRPEDLFAPETLESFVI</sequence>
<keyword evidence="2" id="KW-1185">Reference proteome</keyword>
<dbReference type="AlphaFoldDB" id="A0A1I1ELT4"/>
<organism evidence="1 2">
    <name type="scientific">Nocardioides terrae</name>
    <dbReference type="NCBI Taxonomy" id="574651"/>
    <lineage>
        <taxon>Bacteria</taxon>
        <taxon>Bacillati</taxon>
        <taxon>Actinomycetota</taxon>
        <taxon>Actinomycetes</taxon>
        <taxon>Propionibacteriales</taxon>
        <taxon>Nocardioidaceae</taxon>
        <taxon>Nocardioides</taxon>
    </lineage>
</organism>
<dbReference type="Proteomes" id="UP000198832">
    <property type="component" value="Unassembled WGS sequence"/>
</dbReference>
<proteinExistence type="predicted"/>
<protein>
    <submittedName>
        <fullName evidence="1">4,5-dihydroxyphthalate decarboxylase</fullName>
    </submittedName>
</protein>
<dbReference type="SUPFAM" id="SSF53850">
    <property type="entry name" value="Periplasmic binding protein-like II"/>
    <property type="match status" value="1"/>
</dbReference>
<dbReference type="EMBL" id="FOLB01000002">
    <property type="protein sequence ID" value="SFB86458.1"/>
    <property type="molecule type" value="Genomic_DNA"/>
</dbReference>